<accession>A0ABW5NLM4</accession>
<comment type="similarity">
    <text evidence="1 2">Belongs to the CutC family.</text>
</comment>
<sequence length="253" mass="27986">MESEKKAGNYILEICSSSPTSAIAAQAGGASRIEFCQNLESGGLTPTHAQIKIVREQLDIGIFVLIRPRSGNFIYSDLEVEEMIHDIQYCADSGCDGVVIGALNEHGDVHKLHMQRLIKAAGSMQVVFHRAFDLCRNPLEALETIIELGCVRILTSGQKQTAWEGRMLIQELIRQAGDRIEIMPGSGVDESNIEELIHVTKAKSIHTSAKTVQKSSAIFKNLDINGMDEPQTFTSKDRVRELVQILKRISIDK</sequence>
<evidence type="ECO:0000313" key="3">
    <source>
        <dbReference type="EMBL" id="MFD2598838.1"/>
    </source>
</evidence>
<evidence type="ECO:0000256" key="2">
    <source>
        <dbReference type="HAMAP-Rule" id="MF_00795"/>
    </source>
</evidence>
<dbReference type="SUPFAM" id="SSF110395">
    <property type="entry name" value="CutC-like"/>
    <property type="match status" value="1"/>
</dbReference>
<dbReference type="EMBL" id="JBHUMA010000006">
    <property type="protein sequence ID" value="MFD2598838.1"/>
    <property type="molecule type" value="Genomic_DNA"/>
</dbReference>
<dbReference type="InterPro" id="IPR036822">
    <property type="entry name" value="CutC-like_dom_sf"/>
</dbReference>
<organism evidence="3 4">
    <name type="scientific">Sphingobacterium corticis</name>
    <dbReference type="NCBI Taxonomy" id="1812823"/>
    <lineage>
        <taxon>Bacteria</taxon>
        <taxon>Pseudomonadati</taxon>
        <taxon>Bacteroidota</taxon>
        <taxon>Sphingobacteriia</taxon>
        <taxon>Sphingobacteriales</taxon>
        <taxon>Sphingobacteriaceae</taxon>
        <taxon>Sphingobacterium</taxon>
    </lineage>
</organism>
<keyword evidence="2" id="KW-0963">Cytoplasm</keyword>
<comment type="caution">
    <text evidence="3">The sequence shown here is derived from an EMBL/GenBank/DDBJ whole genome shotgun (WGS) entry which is preliminary data.</text>
</comment>
<proteinExistence type="inferred from homology"/>
<comment type="subcellular location">
    <subcellularLocation>
        <location evidence="2">Cytoplasm</location>
    </subcellularLocation>
</comment>
<protein>
    <recommendedName>
        <fullName evidence="2">PF03932 family protein CutC</fullName>
    </recommendedName>
</protein>
<dbReference type="PANTHER" id="PTHR12598">
    <property type="entry name" value="COPPER HOMEOSTASIS PROTEIN CUTC"/>
    <property type="match status" value="1"/>
</dbReference>
<dbReference type="PANTHER" id="PTHR12598:SF0">
    <property type="entry name" value="COPPER HOMEOSTASIS PROTEIN CUTC HOMOLOG"/>
    <property type="match status" value="1"/>
</dbReference>
<dbReference type="HAMAP" id="MF_00795">
    <property type="entry name" value="CutC"/>
    <property type="match status" value="1"/>
</dbReference>
<dbReference type="InterPro" id="IPR005627">
    <property type="entry name" value="CutC-like"/>
</dbReference>
<reference evidence="4" key="1">
    <citation type="journal article" date="2019" name="Int. J. Syst. Evol. Microbiol.">
        <title>The Global Catalogue of Microorganisms (GCM) 10K type strain sequencing project: providing services to taxonomists for standard genome sequencing and annotation.</title>
        <authorList>
            <consortium name="The Broad Institute Genomics Platform"/>
            <consortium name="The Broad Institute Genome Sequencing Center for Infectious Disease"/>
            <person name="Wu L."/>
            <person name="Ma J."/>
        </authorList>
    </citation>
    <scope>NUCLEOTIDE SEQUENCE [LARGE SCALE GENOMIC DNA]</scope>
    <source>
        <strain evidence="4">KCTC 42248</strain>
    </source>
</reference>
<dbReference type="RefSeq" id="WP_380868969.1">
    <property type="nucleotide sequence ID" value="NZ_JBHUMA010000006.1"/>
</dbReference>
<dbReference type="Gene3D" id="3.20.20.380">
    <property type="entry name" value="Copper homeostasis (CutC) domain"/>
    <property type="match status" value="1"/>
</dbReference>
<dbReference type="Pfam" id="PF03932">
    <property type="entry name" value="CutC"/>
    <property type="match status" value="1"/>
</dbReference>
<dbReference type="Proteomes" id="UP001597393">
    <property type="component" value="Unassembled WGS sequence"/>
</dbReference>
<name>A0ABW5NLM4_9SPHI</name>
<evidence type="ECO:0000256" key="1">
    <source>
        <dbReference type="ARBA" id="ARBA00007768"/>
    </source>
</evidence>
<evidence type="ECO:0000313" key="4">
    <source>
        <dbReference type="Proteomes" id="UP001597393"/>
    </source>
</evidence>
<gene>
    <name evidence="2" type="primary">cutC</name>
    <name evidence="3" type="ORF">ACFSQ3_07720</name>
</gene>
<keyword evidence="4" id="KW-1185">Reference proteome</keyword>
<comment type="caution">
    <text evidence="2">Once thought to be involved in copper homeostasis, experiments in E.coli have shown this is not the case.</text>
</comment>